<dbReference type="AlphaFoldDB" id="A0AB40C5I5"/>
<name>A0AB40C5I5_DIOCR</name>
<dbReference type="RefSeq" id="XP_039135075.1">
    <property type="nucleotide sequence ID" value="XM_039279141.1"/>
</dbReference>
<keyword evidence="2" id="KW-1185">Reference proteome</keyword>
<sequence length="83" mass="8949">MAIDARAVLLMGLSIVCAVMHPWESVDARPDKATREKFYGALVMGSAPQKSGDGTIADMFDKVLEKEFSENEAPEDKGLGCCV</sequence>
<evidence type="ECO:0000313" key="3">
    <source>
        <dbReference type="RefSeq" id="XP_039135075.1"/>
    </source>
</evidence>
<feature type="signal peptide" evidence="1">
    <location>
        <begin position="1"/>
        <end position="28"/>
    </location>
</feature>
<evidence type="ECO:0000256" key="1">
    <source>
        <dbReference type="SAM" id="SignalP"/>
    </source>
</evidence>
<dbReference type="GeneID" id="120272328"/>
<feature type="chain" id="PRO_5044272763" evidence="1">
    <location>
        <begin position="29"/>
        <end position="83"/>
    </location>
</feature>
<gene>
    <name evidence="3" type="primary">LOC120272328</name>
</gene>
<evidence type="ECO:0000313" key="2">
    <source>
        <dbReference type="Proteomes" id="UP001515500"/>
    </source>
</evidence>
<reference evidence="3" key="1">
    <citation type="submission" date="2025-08" db="UniProtKB">
        <authorList>
            <consortium name="RefSeq"/>
        </authorList>
    </citation>
    <scope>IDENTIFICATION</scope>
</reference>
<accession>A0AB40C5I5</accession>
<dbReference type="Proteomes" id="UP001515500">
    <property type="component" value="Chromosome 11"/>
</dbReference>
<proteinExistence type="predicted"/>
<keyword evidence="1" id="KW-0732">Signal</keyword>
<protein>
    <submittedName>
        <fullName evidence="3">K(+) efflux antiporter 5-like</fullName>
    </submittedName>
</protein>
<organism evidence="2 3">
    <name type="scientific">Dioscorea cayennensis subsp. rotundata</name>
    <name type="common">White Guinea yam</name>
    <name type="synonym">Dioscorea rotundata</name>
    <dbReference type="NCBI Taxonomy" id="55577"/>
    <lineage>
        <taxon>Eukaryota</taxon>
        <taxon>Viridiplantae</taxon>
        <taxon>Streptophyta</taxon>
        <taxon>Embryophyta</taxon>
        <taxon>Tracheophyta</taxon>
        <taxon>Spermatophyta</taxon>
        <taxon>Magnoliopsida</taxon>
        <taxon>Liliopsida</taxon>
        <taxon>Dioscoreales</taxon>
        <taxon>Dioscoreaceae</taxon>
        <taxon>Dioscorea</taxon>
    </lineage>
</organism>